<dbReference type="InterPro" id="IPR051317">
    <property type="entry name" value="Gfo/Idh/MocA_oxidoreduct"/>
</dbReference>
<evidence type="ECO:0000256" key="1">
    <source>
        <dbReference type="ARBA" id="ARBA00010928"/>
    </source>
</evidence>
<name>A0A4Y6V8L0_9PROT</name>
<gene>
    <name evidence="5" type="ORF">D5366_06790</name>
</gene>
<evidence type="ECO:0000256" key="2">
    <source>
        <dbReference type="ARBA" id="ARBA00023002"/>
    </source>
</evidence>
<dbReference type="OrthoDB" id="9792935at2"/>
<proteinExistence type="inferred from homology"/>
<comment type="similarity">
    <text evidence="1">Belongs to the Gfo/Idh/MocA family.</text>
</comment>
<dbReference type="RefSeq" id="WP_141492811.1">
    <property type="nucleotide sequence ID" value="NZ_CP032485.1"/>
</dbReference>
<dbReference type="AlphaFoldDB" id="A0A4Y6V8L0"/>
<dbReference type="InterPro" id="IPR036291">
    <property type="entry name" value="NAD(P)-bd_dom_sf"/>
</dbReference>
<dbReference type="Proteomes" id="UP000317214">
    <property type="component" value="Chromosome"/>
</dbReference>
<evidence type="ECO:0000313" key="5">
    <source>
        <dbReference type="EMBL" id="QDH24961.1"/>
    </source>
</evidence>
<dbReference type="Gene3D" id="3.30.360.10">
    <property type="entry name" value="Dihydrodipicolinate Reductase, domain 2"/>
    <property type="match status" value="1"/>
</dbReference>
<keyword evidence="2" id="KW-0560">Oxidoreductase</keyword>
<sequence length="354" mass="38097">MLQEAPFRTALIGYGYAGQTFHAPLITAEPNLKLVCIASRQKEKVQSDYPGVTVVSDPLAAVTSEHVDLVVIASPNDTHAALAKAALQAGKHVVVDKPFALDVAEARDVVKAAASNGRSLTVFHNRRWDSDFLSIKQIIDAKEIGEVTHFESHIDRFRPVVRDRWREGSGPGAGIWFDLGPHLIDQALLLFGIPERVTASLAQMRKGALSDDWAHVVLEYNEQRVILHASMLVAGGSPRFIVHGTKGSAIKAKPDGQEAQLLNGLRPGAPNWGCDDDTIQVHDGQGGVYQRPATSGDQGQFYKQIALALNGGANPVPPLQSVGVMAVLEAAIHSARSGKSVKPEVSDLERSAWV</sequence>
<evidence type="ECO:0000259" key="3">
    <source>
        <dbReference type="Pfam" id="PF01408"/>
    </source>
</evidence>
<dbReference type="SUPFAM" id="SSF51735">
    <property type="entry name" value="NAD(P)-binding Rossmann-fold domains"/>
    <property type="match status" value="1"/>
</dbReference>
<dbReference type="Pfam" id="PF02894">
    <property type="entry name" value="GFO_IDH_MocA_C"/>
    <property type="match status" value="1"/>
</dbReference>
<protein>
    <submittedName>
        <fullName evidence="5">Oxidoreductase</fullName>
    </submittedName>
</protein>
<dbReference type="EMBL" id="CP032485">
    <property type="protein sequence ID" value="QDH24961.1"/>
    <property type="molecule type" value="Genomic_DNA"/>
</dbReference>
<dbReference type="NCBIfam" id="NF008607">
    <property type="entry name" value="PRK11579.1"/>
    <property type="match status" value="1"/>
</dbReference>
<feature type="domain" description="Gfo/Idh/MocA-like oxidoreductase C-terminal" evidence="4">
    <location>
        <begin position="136"/>
        <end position="342"/>
    </location>
</feature>
<dbReference type="KEGG" id="ntn:D5366_06790"/>
<keyword evidence="6" id="KW-1185">Reference proteome</keyword>
<dbReference type="PANTHER" id="PTHR43708:SF5">
    <property type="entry name" value="CONSERVED EXPRESSED OXIDOREDUCTASE (EUROFUNG)-RELATED"/>
    <property type="match status" value="1"/>
</dbReference>
<dbReference type="InterPro" id="IPR004104">
    <property type="entry name" value="Gfo/Idh/MocA-like_OxRdtase_C"/>
</dbReference>
<dbReference type="Pfam" id="PF01408">
    <property type="entry name" value="GFO_IDH_MocA"/>
    <property type="match status" value="1"/>
</dbReference>
<dbReference type="GO" id="GO:0016491">
    <property type="term" value="F:oxidoreductase activity"/>
    <property type="evidence" value="ECO:0007669"/>
    <property type="project" value="UniProtKB-KW"/>
</dbReference>
<dbReference type="GO" id="GO:0000166">
    <property type="term" value="F:nucleotide binding"/>
    <property type="evidence" value="ECO:0007669"/>
    <property type="project" value="InterPro"/>
</dbReference>
<evidence type="ECO:0000259" key="4">
    <source>
        <dbReference type="Pfam" id="PF02894"/>
    </source>
</evidence>
<feature type="domain" description="Gfo/Idh/MocA-like oxidoreductase N-terminal" evidence="3">
    <location>
        <begin position="7"/>
        <end position="124"/>
    </location>
</feature>
<accession>A0A4Y6V8L0</accession>
<dbReference type="InterPro" id="IPR000683">
    <property type="entry name" value="Gfo/Idh/MocA-like_OxRdtase_N"/>
</dbReference>
<organism evidence="5 6">
    <name type="scientific">Neokomagataea tanensis</name>
    <dbReference type="NCBI Taxonomy" id="661191"/>
    <lineage>
        <taxon>Bacteria</taxon>
        <taxon>Pseudomonadati</taxon>
        <taxon>Pseudomonadota</taxon>
        <taxon>Alphaproteobacteria</taxon>
        <taxon>Acetobacterales</taxon>
        <taxon>Acetobacteraceae</taxon>
        <taxon>Neokomagataea</taxon>
    </lineage>
</organism>
<reference evidence="5 6" key="1">
    <citation type="submission" date="2018-09" db="EMBL/GenBank/DDBJ databases">
        <title>The complete genome sequence of Neokomagataea tanensis NBRC 106556(T).</title>
        <authorList>
            <person name="Chua K.-O."/>
            <person name="See-Too W.-S."/>
            <person name="Hong K.-W."/>
            <person name="Yin W.-F."/>
            <person name="Chan K.-G."/>
        </authorList>
    </citation>
    <scope>NUCLEOTIDE SEQUENCE [LARGE SCALE GENOMIC DNA]</scope>
    <source>
        <strain evidence="6">AH13 \ NBRC 106556</strain>
    </source>
</reference>
<dbReference type="Gene3D" id="3.40.50.720">
    <property type="entry name" value="NAD(P)-binding Rossmann-like Domain"/>
    <property type="match status" value="1"/>
</dbReference>
<dbReference type="PANTHER" id="PTHR43708">
    <property type="entry name" value="CONSERVED EXPRESSED OXIDOREDUCTASE (EUROFUNG)"/>
    <property type="match status" value="1"/>
</dbReference>
<evidence type="ECO:0000313" key="6">
    <source>
        <dbReference type="Proteomes" id="UP000317214"/>
    </source>
</evidence>